<dbReference type="EMBL" id="REGN01013496">
    <property type="protein sequence ID" value="RMZ93865.1"/>
    <property type="molecule type" value="Genomic_DNA"/>
</dbReference>
<evidence type="ECO:0000313" key="2">
    <source>
        <dbReference type="Proteomes" id="UP000276133"/>
    </source>
</evidence>
<name>A0A3M7P472_BRAPC</name>
<accession>A0A3M7P472</accession>
<comment type="caution">
    <text evidence="1">The sequence shown here is derived from an EMBL/GenBank/DDBJ whole genome shotgun (WGS) entry which is preliminary data.</text>
</comment>
<sequence>MLSKTVHDVCYDELICCAEPKSHFEVCCNPPEYKAWST</sequence>
<protein>
    <submittedName>
        <fullName evidence="1">Uncharacterized protein</fullName>
    </submittedName>
</protein>
<dbReference type="AlphaFoldDB" id="A0A3M7P472"/>
<gene>
    <name evidence="1" type="ORF">BpHYR1_014163</name>
</gene>
<keyword evidence="2" id="KW-1185">Reference proteome</keyword>
<organism evidence="1 2">
    <name type="scientific">Brachionus plicatilis</name>
    <name type="common">Marine rotifer</name>
    <name type="synonym">Brachionus muelleri</name>
    <dbReference type="NCBI Taxonomy" id="10195"/>
    <lineage>
        <taxon>Eukaryota</taxon>
        <taxon>Metazoa</taxon>
        <taxon>Spiralia</taxon>
        <taxon>Gnathifera</taxon>
        <taxon>Rotifera</taxon>
        <taxon>Eurotatoria</taxon>
        <taxon>Monogononta</taxon>
        <taxon>Pseudotrocha</taxon>
        <taxon>Ploima</taxon>
        <taxon>Brachionidae</taxon>
        <taxon>Brachionus</taxon>
    </lineage>
</organism>
<proteinExistence type="predicted"/>
<feature type="non-terminal residue" evidence="1">
    <location>
        <position position="38"/>
    </location>
</feature>
<reference evidence="1 2" key="1">
    <citation type="journal article" date="2018" name="Sci. Rep.">
        <title>Genomic signatures of local adaptation to the degree of environmental predictability in rotifers.</title>
        <authorList>
            <person name="Franch-Gras L."/>
            <person name="Hahn C."/>
            <person name="Garcia-Roger E.M."/>
            <person name="Carmona M.J."/>
            <person name="Serra M."/>
            <person name="Gomez A."/>
        </authorList>
    </citation>
    <scope>NUCLEOTIDE SEQUENCE [LARGE SCALE GENOMIC DNA]</scope>
    <source>
        <strain evidence="1">HYR1</strain>
    </source>
</reference>
<dbReference type="Proteomes" id="UP000276133">
    <property type="component" value="Unassembled WGS sequence"/>
</dbReference>
<evidence type="ECO:0000313" key="1">
    <source>
        <dbReference type="EMBL" id="RMZ93865.1"/>
    </source>
</evidence>